<evidence type="ECO:0000313" key="1">
    <source>
        <dbReference type="EMBL" id="EHJ08702.1"/>
    </source>
</evidence>
<proteinExistence type="predicted"/>
<name>G5JGI4_9STAP</name>
<dbReference type="AlphaFoldDB" id="G5JGI4"/>
<evidence type="ECO:0000313" key="2">
    <source>
        <dbReference type="Proteomes" id="UP000005413"/>
    </source>
</evidence>
<dbReference type="Proteomes" id="UP000005413">
    <property type="component" value="Unassembled WGS sequence"/>
</dbReference>
<keyword evidence="2" id="KW-1185">Reference proteome</keyword>
<accession>G5JGI4</accession>
<organism evidence="1 2">
    <name type="scientific">Staphylococcus simiae CCM 7213 = CCUG 51256</name>
    <dbReference type="NCBI Taxonomy" id="911238"/>
    <lineage>
        <taxon>Bacteria</taxon>
        <taxon>Bacillati</taxon>
        <taxon>Bacillota</taxon>
        <taxon>Bacilli</taxon>
        <taxon>Bacillales</taxon>
        <taxon>Staphylococcaceae</taxon>
        <taxon>Staphylococcus</taxon>
    </lineage>
</organism>
<comment type="caution">
    <text evidence="1">The sequence shown here is derived from an EMBL/GenBank/DDBJ whole genome shotgun (WGS) entry which is preliminary data.</text>
</comment>
<feature type="non-terminal residue" evidence="1">
    <location>
        <position position="36"/>
    </location>
</feature>
<gene>
    <name evidence="1" type="ORF">SS7213T_02763</name>
</gene>
<dbReference type="EMBL" id="AEUN01000115">
    <property type="protein sequence ID" value="EHJ08702.1"/>
    <property type="molecule type" value="Genomic_DNA"/>
</dbReference>
<reference evidence="1 2" key="1">
    <citation type="journal article" date="2012" name="BMC Genomics">
        <title>Comparative genomic analysis of the genus Staphylococcus including Staphylococcus aureus and its newly described sister species Staphylococcus simiae.</title>
        <authorList>
            <person name="Suzuki H."/>
            <person name="Lefebure T."/>
            <person name="Pavinski Bitar P."/>
            <person name="Stanhope M.J."/>
        </authorList>
    </citation>
    <scope>NUCLEOTIDE SEQUENCE [LARGE SCALE GENOMIC DNA]</scope>
    <source>
        <strain evidence="1 2">CCM 7213</strain>
    </source>
</reference>
<feature type="non-terminal residue" evidence="1">
    <location>
        <position position="1"/>
    </location>
</feature>
<protein>
    <submittedName>
        <fullName evidence="1">Uncharacterized protein</fullName>
    </submittedName>
</protein>
<sequence length="36" mass="4067">YGIPQQFYGSYQVQSLLAGCSFGFIYTKDSVIVQEE</sequence>